<dbReference type="InterPro" id="IPR005064">
    <property type="entry name" value="BUG"/>
</dbReference>
<evidence type="ECO:0000256" key="1">
    <source>
        <dbReference type="ARBA" id="ARBA00006987"/>
    </source>
</evidence>
<organism evidence="3 4">
    <name type="scientific">Pigmentiphaga litoralis</name>
    <dbReference type="NCBI Taxonomy" id="516702"/>
    <lineage>
        <taxon>Bacteria</taxon>
        <taxon>Pseudomonadati</taxon>
        <taxon>Pseudomonadota</taxon>
        <taxon>Betaproteobacteria</taxon>
        <taxon>Burkholderiales</taxon>
        <taxon>Alcaligenaceae</taxon>
        <taxon>Pigmentiphaga</taxon>
    </lineage>
</organism>
<feature type="signal peptide" evidence="2">
    <location>
        <begin position="1"/>
        <end position="42"/>
    </location>
</feature>
<dbReference type="SUPFAM" id="SSF53850">
    <property type="entry name" value="Periplasmic binding protein-like II"/>
    <property type="match status" value="1"/>
</dbReference>
<name>A0A7Y9IXD7_9BURK</name>
<accession>A0A7Y9IXD7</accession>
<keyword evidence="3" id="KW-0675">Receptor</keyword>
<feature type="chain" id="PRO_5031375209" evidence="2">
    <location>
        <begin position="43"/>
        <end position="340"/>
    </location>
</feature>
<dbReference type="Gene3D" id="3.40.190.150">
    <property type="entry name" value="Bordetella uptake gene, domain 1"/>
    <property type="match status" value="1"/>
</dbReference>
<comment type="similarity">
    <text evidence="1">Belongs to the UPF0065 (bug) family.</text>
</comment>
<comment type="caution">
    <text evidence="3">The sequence shown here is derived from an EMBL/GenBank/DDBJ whole genome shotgun (WGS) entry which is preliminary data.</text>
</comment>
<dbReference type="Gene3D" id="3.40.190.10">
    <property type="entry name" value="Periplasmic binding protein-like II"/>
    <property type="match status" value="1"/>
</dbReference>
<evidence type="ECO:0000313" key="4">
    <source>
        <dbReference type="Proteomes" id="UP000542125"/>
    </source>
</evidence>
<protein>
    <submittedName>
        <fullName evidence="3">Tripartite-type tricarboxylate transporter receptor subunit TctC</fullName>
    </submittedName>
</protein>
<evidence type="ECO:0000313" key="3">
    <source>
        <dbReference type="EMBL" id="NYE84729.1"/>
    </source>
</evidence>
<keyword evidence="2" id="KW-0732">Signal</keyword>
<proteinExistence type="inferred from homology"/>
<sequence length="340" mass="35701">MTLRCPTLLSPTLRLNLTRAVLAVSTAVALPLAATLPTLAHAQSYPNQPIRLVVPWPPGGATDAIARFIAQPLSHRLGQTVVVDNKPGAGGNIGTEQFVRSRNDGYTLLMATSSTNAANPSLYARLGFDPVADFAPIVYVATVPNILEVPENSPHKTAKDLIAYAKKHPGELTYGSGGVGSSQHLAGSMLKNAAKIDILHVPYKGSAPAVADLMGGQTSMMLDTGSLGQVRAGKLKALAVASKTRLPMLPDVPTFDEIGVPGMHAGAWYGFMAPAGTPAPIIERLNTEINAILKTPETRKQLLELGAEIGGGTAQEFGAFSKAEIKRYADIVKQSGAKLE</sequence>
<dbReference type="PANTHER" id="PTHR42928:SF5">
    <property type="entry name" value="BLR1237 PROTEIN"/>
    <property type="match status" value="1"/>
</dbReference>
<dbReference type="RefSeq" id="WP_179588386.1">
    <property type="nucleotide sequence ID" value="NZ_JACBYR010000001.1"/>
</dbReference>
<gene>
    <name evidence="3" type="ORF">FHW18_004000</name>
</gene>
<dbReference type="PANTHER" id="PTHR42928">
    <property type="entry name" value="TRICARBOXYLATE-BINDING PROTEIN"/>
    <property type="match status" value="1"/>
</dbReference>
<dbReference type="EMBL" id="JACBYR010000001">
    <property type="protein sequence ID" value="NYE84729.1"/>
    <property type="molecule type" value="Genomic_DNA"/>
</dbReference>
<keyword evidence="4" id="KW-1185">Reference proteome</keyword>
<dbReference type="Pfam" id="PF03401">
    <property type="entry name" value="TctC"/>
    <property type="match status" value="1"/>
</dbReference>
<reference evidence="3 4" key="1">
    <citation type="submission" date="2020-07" db="EMBL/GenBank/DDBJ databases">
        <title>Genomic Encyclopedia of Type Strains, Phase IV (KMG-V): Genome sequencing to study the core and pangenomes of soil and plant-associated prokaryotes.</title>
        <authorList>
            <person name="Whitman W."/>
        </authorList>
    </citation>
    <scope>NUCLEOTIDE SEQUENCE [LARGE SCALE GENOMIC DNA]</scope>
    <source>
        <strain evidence="3 4">SAS40</strain>
    </source>
</reference>
<evidence type="ECO:0000256" key="2">
    <source>
        <dbReference type="SAM" id="SignalP"/>
    </source>
</evidence>
<dbReference type="PIRSF" id="PIRSF017082">
    <property type="entry name" value="YflP"/>
    <property type="match status" value="1"/>
</dbReference>
<dbReference type="CDD" id="cd13578">
    <property type="entry name" value="PBP2_Bug27"/>
    <property type="match status" value="1"/>
</dbReference>
<dbReference type="AlphaFoldDB" id="A0A7Y9IXD7"/>
<dbReference type="Proteomes" id="UP000542125">
    <property type="component" value="Unassembled WGS sequence"/>
</dbReference>
<dbReference type="InterPro" id="IPR042100">
    <property type="entry name" value="Bug_dom1"/>
</dbReference>